<gene>
    <name evidence="1" type="ORF">BCT74_02875</name>
</gene>
<name>A0A2N7IMM3_9VIBR</name>
<dbReference type="EMBL" id="MCYL01000002">
    <property type="protein sequence ID" value="PML59501.1"/>
    <property type="molecule type" value="Genomic_DNA"/>
</dbReference>
<comment type="caution">
    <text evidence="1">The sequence shown here is derived from an EMBL/GenBank/DDBJ whole genome shotgun (WGS) entry which is preliminary data.</text>
</comment>
<dbReference type="Proteomes" id="UP000235746">
    <property type="component" value="Unassembled WGS sequence"/>
</dbReference>
<organism evidence="1 2">
    <name type="scientific">Vibrio lentus</name>
    <dbReference type="NCBI Taxonomy" id="136468"/>
    <lineage>
        <taxon>Bacteria</taxon>
        <taxon>Pseudomonadati</taxon>
        <taxon>Pseudomonadota</taxon>
        <taxon>Gammaproteobacteria</taxon>
        <taxon>Vibrionales</taxon>
        <taxon>Vibrionaceae</taxon>
        <taxon>Vibrio</taxon>
    </lineage>
</organism>
<reference evidence="2" key="1">
    <citation type="submission" date="2016-07" db="EMBL/GenBank/DDBJ databases">
        <title>Nontailed viruses are major unrecognized killers of bacteria in the ocean.</title>
        <authorList>
            <person name="Kauffman K."/>
            <person name="Hussain F."/>
            <person name="Yang J."/>
            <person name="Arevalo P."/>
            <person name="Brown J."/>
            <person name="Cutler M."/>
            <person name="Kelly L."/>
            <person name="Polz M.F."/>
        </authorList>
    </citation>
    <scope>NUCLEOTIDE SEQUENCE [LARGE SCALE GENOMIC DNA]</scope>
    <source>
        <strain evidence="2">10N.261.51.B8</strain>
    </source>
</reference>
<accession>A0A2N7IMM3</accession>
<protein>
    <submittedName>
        <fullName evidence="1">Uncharacterized protein</fullName>
    </submittedName>
</protein>
<dbReference type="RefSeq" id="WP_102560748.1">
    <property type="nucleotide sequence ID" value="NZ_MCYL01000002.1"/>
</dbReference>
<proteinExistence type="predicted"/>
<evidence type="ECO:0000313" key="1">
    <source>
        <dbReference type="EMBL" id="PML59501.1"/>
    </source>
</evidence>
<evidence type="ECO:0000313" key="2">
    <source>
        <dbReference type="Proteomes" id="UP000235746"/>
    </source>
</evidence>
<sequence length="148" mass="16595">MIKLYRGISGALKDGVYPNPYLDTPRKPRDTPEDIHLAADKWFEANPKIGVKARSQTIFCSTDTAQANYYADHGGSLLLIEPIGDYCLIYSPDVHDFDELRLDMRDSKDVSACLGSKNYVSTTDVNDLPVNFSGEVMMFCNEYKVTNV</sequence>
<dbReference type="AlphaFoldDB" id="A0A2N7IMM3"/>